<dbReference type="EMBL" id="JAHDYR010000053">
    <property type="protein sequence ID" value="KAG9391508.1"/>
    <property type="molecule type" value="Genomic_DNA"/>
</dbReference>
<organism evidence="3 4">
    <name type="scientific">Carpediemonas membranifera</name>
    <dbReference type="NCBI Taxonomy" id="201153"/>
    <lineage>
        <taxon>Eukaryota</taxon>
        <taxon>Metamonada</taxon>
        <taxon>Carpediemonas-like organisms</taxon>
        <taxon>Carpediemonas</taxon>
    </lineage>
</organism>
<feature type="domain" description="C2H2-type" evidence="2">
    <location>
        <begin position="17"/>
        <end position="40"/>
    </location>
</feature>
<gene>
    <name evidence="3" type="ORF">J8273_6270</name>
</gene>
<protein>
    <submittedName>
        <fullName evidence="3">Zinc finger protein 639</fullName>
    </submittedName>
</protein>
<evidence type="ECO:0000313" key="4">
    <source>
        <dbReference type="Proteomes" id="UP000717585"/>
    </source>
</evidence>
<evidence type="ECO:0000313" key="3">
    <source>
        <dbReference type="EMBL" id="KAG9391508.1"/>
    </source>
</evidence>
<dbReference type="AlphaFoldDB" id="A0A8J6E012"/>
<keyword evidence="4" id="KW-1185">Reference proteome</keyword>
<feature type="region of interest" description="Disordered" evidence="1">
    <location>
        <begin position="191"/>
        <end position="212"/>
    </location>
</feature>
<dbReference type="Gene3D" id="3.30.160.60">
    <property type="entry name" value="Classic Zinc Finger"/>
    <property type="match status" value="1"/>
</dbReference>
<evidence type="ECO:0000259" key="2">
    <source>
        <dbReference type="PROSITE" id="PS00028"/>
    </source>
</evidence>
<sequence>MGKLHAHIESEHGLVACKDQCCGQGFQTEEMMIAHAKAAHPQLVCPHCDYLTISKGHVTKHIIDRHYNLCSKDQYAKYWCDACGRPFQNLLAHYACHHPDELSKQPPEVRAKYFCEICGKYYKDLGLHRKTIHARKTACPIDGCPTSTGDFGFLKRHLVACHKFSQEKAEEMMYPLRQARSAETGRVINRGLRRKAPPLPAPPTEPPAGLGV</sequence>
<feature type="compositionally biased region" description="Pro residues" evidence="1">
    <location>
        <begin position="197"/>
        <end position="206"/>
    </location>
</feature>
<comment type="caution">
    <text evidence="3">The sequence shown here is derived from an EMBL/GenBank/DDBJ whole genome shotgun (WGS) entry which is preliminary data.</text>
</comment>
<reference evidence="3" key="1">
    <citation type="submission" date="2021-05" db="EMBL/GenBank/DDBJ databases">
        <title>A free-living protist that lacks canonical eukaryotic 1 DNA replication and segregation systems.</title>
        <authorList>
            <person name="Salas-Leiva D.E."/>
            <person name="Tromer E.C."/>
            <person name="Curtis B.A."/>
            <person name="Jerlstrom-Hultqvist J."/>
            <person name="Kolisko M."/>
            <person name="Yi Z."/>
            <person name="Salas-Leiva J.S."/>
            <person name="Gallot-Lavallee L."/>
            <person name="Kops G.J.P.L."/>
            <person name="Archibald J.M."/>
            <person name="Simpson A.G.B."/>
            <person name="Roger A.J."/>
        </authorList>
    </citation>
    <scope>NUCLEOTIDE SEQUENCE</scope>
    <source>
        <strain evidence="3">BICM</strain>
    </source>
</reference>
<dbReference type="InterPro" id="IPR013087">
    <property type="entry name" value="Znf_C2H2_type"/>
</dbReference>
<name>A0A8J6E012_9EUKA</name>
<dbReference type="Proteomes" id="UP000717585">
    <property type="component" value="Unassembled WGS sequence"/>
</dbReference>
<evidence type="ECO:0000256" key="1">
    <source>
        <dbReference type="SAM" id="MobiDB-lite"/>
    </source>
</evidence>
<dbReference type="PROSITE" id="PS00028">
    <property type="entry name" value="ZINC_FINGER_C2H2_1"/>
    <property type="match status" value="1"/>
</dbReference>
<dbReference type="OrthoDB" id="8895262at2759"/>
<proteinExistence type="predicted"/>
<accession>A0A8J6E012</accession>
<dbReference type="SMART" id="SM00355">
    <property type="entry name" value="ZnF_C2H2"/>
    <property type="match status" value="4"/>
</dbReference>